<organism evidence="1">
    <name type="scientific">Anguilla anguilla</name>
    <name type="common">European freshwater eel</name>
    <name type="synonym">Muraena anguilla</name>
    <dbReference type="NCBI Taxonomy" id="7936"/>
    <lineage>
        <taxon>Eukaryota</taxon>
        <taxon>Metazoa</taxon>
        <taxon>Chordata</taxon>
        <taxon>Craniata</taxon>
        <taxon>Vertebrata</taxon>
        <taxon>Euteleostomi</taxon>
        <taxon>Actinopterygii</taxon>
        <taxon>Neopterygii</taxon>
        <taxon>Teleostei</taxon>
        <taxon>Anguilliformes</taxon>
        <taxon>Anguillidae</taxon>
        <taxon>Anguilla</taxon>
    </lineage>
</organism>
<evidence type="ECO:0000313" key="1">
    <source>
        <dbReference type="EMBL" id="JAH53480.1"/>
    </source>
</evidence>
<protein>
    <submittedName>
        <fullName evidence="1">Uncharacterized protein</fullName>
    </submittedName>
</protein>
<dbReference type="AlphaFoldDB" id="A0A0E9TKT3"/>
<reference evidence="1" key="1">
    <citation type="submission" date="2014-11" db="EMBL/GenBank/DDBJ databases">
        <authorList>
            <person name="Amaro Gonzalez C."/>
        </authorList>
    </citation>
    <scope>NUCLEOTIDE SEQUENCE</scope>
</reference>
<reference evidence="1" key="2">
    <citation type="journal article" date="2015" name="Fish Shellfish Immunol.">
        <title>Early steps in the European eel (Anguilla anguilla)-Vibrio vulnificus interaction in the gills: Role of the RtxA13 toxin.</title>
        <authorList>
            <person name="Callol A."/>
            <person name="Pajuelo D."/>
            <person name="Ebbesson L."/>
            <person name="Teles M."/>
            <person name="MacKenzie S."/>
            <person name="Amaro C."/>
        </authorList>
    </citation>
    <scope>NUCLEOTIDE SEQUENCE</scope>
</reference>
<name>A0A0E9TKT3_ANGAN</name>
<proteinExistence type="predicted"/>
<accession>A0A0E9TKT3</accession>
<dbReference type="EMBL" id="GBXM01055097">
    <property type="protein sequence ID" value="JAH53480.1"/>
    <property type="molecule type" value="Transcribed_RNA"/>
</dbReference>
<sequence>MAIVSTGLGGIKPFQDDVGCQKF</sequence>